<comment type="cofactor">
    <cofactor evidence="1">
        <name>Mn(2+)</name>
        <dbReference type="ChEBI" id="CHEBI:29035"/>
    </cofactor>
</comment>
<keyword evidence="4" id="KW-0378">Hydrolase</keyword>
<accession>A0A364XWC6</accession>
<dbReference type="AlphaFoldDB" id="A0A364XWC6"/>
<comment type="cofactor">
    <cofactor evidence="2">
        <name>Mg(2+)</name>
        <dbReference type="ChEBI" id="CHEBI:18420"/>
    </cofactor>
</comment>
<dbReference type="GO" id="GO:0046872">
    <property type="term" value="F:metal ion binding"/>
    <property type="evidence" value="ECO:0007669"/>
    <property type="project" value="UniProtKB-KW"/>
</dbReference>
<evidence type="ECO:0000256" key="4">
    <source>
        <dbReference type="ARBA" id="ARBA00022801"/>
    </source>
</evidence>
<dbReference type="Pfam" id="PF00293">
    <property type="entry name" value="NUDIX"/>
    <property type="match status" value="1"/>
</dbReference>
<reference evidence="8 9" key="1">
    <citation type="submission" date="2018-06" db="EMBL/GenBank/DDBJ databases">
        <title>Chryseolinea flavus sp. nov., a member of the phylum Bacteroidetes isolated from soil.</title>
        <authorList>
            <person name="Li Y."/>
            <person name="Wang J."/>
        </authorList>
    </citation>
    <scope>NUCLEOTIDE SEQUENCE [LARGE SCALE GENOMIC DNA]</scope>
    <source>
        <strain evidence="8 9">SDU1-6</strain>
    </source>
</reference>
<dbReference type="InterPro" id="IPR015797">
    <property type="entry name" value="NUDIX_hydrolase-like_dom_sf"/>
</dbReference>
<dbReference type="SUPFAM" id="SSF55811">
    <property type="entry name" value="Nudix"/>
    <property type="match status" value="1"/>
</dbReference>
<keyword evidence="6" id="KW-0464">Manganese</keyword>
<proteinExistence type="predicted"/>
<dbReference type="PROSITE" id="PS51462">
    <property type="entry name" value="NUDIX"/>
    <property type="match status" value="1"/>
</dbReference>
<comment type="caution">
    <text evidence="8">The sequence shown here is derived from an EMBL/GenBank/DDBJ whole genome shotgun (WGS) entry which is preliminary data.</text>
</comment>
<dbReference type="InterPro" id="IPR020084">
    <property type="entry name" value="NUDIX_hydrolase_CS"/>
</dbReference>
<protein>
    <submittedName>
        <fullName evidence="8">Coenzyme A pyrophosphatase</fullName>
    </submittedName>
</protein>
<dbReference type="InterPro" id="IPR045121">
    <property type="entry name" value="CoAse"/>
</dbReference>
<evidence type="ECO:0000313" key="8">
    <source>
        <dbReference type="EMBL" id="RAV98657.1"/>
    </source>
</evidence>
<evidence type="ECO:0000313" key="9">
    <source>
        <dbReference type="Proteomes" id="UP000251889"/>
    </source>
</evidence>
<evidence type="ECO:0000256" key="2">
    <source>
        <dbReference type="ARBA" id="ARBA00001946"/>
    </source>
</evidence>
<sequence length="208" mass="22812">MELSALREKLLKRLLEALPGALAHEPMRAVPVGSTIPNFQHKLPPKPGAVLILLYEEAGHIKFPLIVRPEYAGAHSGQISLPGGKAEIGEDAIQTALREGEEEIGIDRTQVDVIGKLTDFFVIPSNFLVTPVVGIIHDPIFRADAREVSRIISCTLFDLLLEGAIKTKEITAAGKYRMMAPHFEIDGEVVWGATAMMLNEFRTVLLEP</sequence>
<dbReference type="PANTHER" id="PTHR12992">
    <property type="entry name" value="NUDIX HYDROLASE"/>
    <property type="match status" value="1"/>
</dbReference>
<evidence type="ECO:0000256" key="6">
    <source>
        <dbReference type="ARBA" id="ARBA00023211"/>
    </source>
</evidence>
<dbReference type="EMBL" id="QMFY01000016">
    <property type="protein sequence ID" value="RAV98657.1"/>
    <property type="molecule type" value="Genomic_DNA"/>
</dbReference>
<evidence type="ECO:0000256" key="3">
    <source>
        <dbReference type="ARBA" id="ARBA00022723"/>
    </source>
</evidence>
<dbReference type="RefSeq" id="WP_112749333.1">
    <property type="nucleotide sequence ID" value="NZ_QMFY01000016.1"/>
</dbReference>
<evidence type="ECO:0000256" key="5">
    <source>
        <dbReference type="ARBA" id="ARBA00022842"/>
    </source>
</evidence>
<evidence type="ECO:0000259" key="7">
    <source>
        <dbReference type="PROSITE" id="PS51462"/>
    </source>
</evidence>
<organism evidence="8 9">
    <name type="scientific">Pseudochryseolinea flava</name>
    <dbReference type="NCBI Taxonomy" id="2059302"/>
    <lineage>
        <taxon>Bacteria</taxon>
        <taxon>Pseudomonadati</taxon>
        <taxon>Bacteroidota</taxon>
        <taxon>Cytophagia</taxon>
        <taxon>Cytophagales</taxon>
        <taxon>Fulvivirgaceae</taxon>
        <taxon>Pseudochryseolinea</taxon>
    </lineage>
</organism>
<keyword evidence="5" id="KW-0460">Magnesium</keyword>
<dbReference type="PANTHER" id="PTHR12992:SF11">
    <property type="entry name" value="MITOCHONDRIAL COENZYME A DIPHOSPHATASE NUDT8"/>
    <property type="match status" value="1"/>
</dbReference>
<dbReference type="Proteomes" id="UP000251889">
    <property type="component" value="Unassembled WGS sequence"/>
</dbReference>
<keyword evidence="3" id="KW-0479">Metal-binding</keyword>
<dbReference type="OrthoDB" id="9802805at2"/>
<dbReference type="GO" id="GO:0010945">
    <property type="term" value="F:coenzyme A diphosphatase activity"/>
    <property type="evidence" value="ECO:0007669"/>
    <property type="project" value="InterPro"/>
</dbReference>
<dbReference type="InterPro" id="IPR000086">
    <property type="entry name" value="NUDIX_hydrolase_dom"/>
</dbReference>
<evidence type="ECO:0000256" key="1">
    <source>
        <dbReference type="ARBA" id="ARBA00001936"/>
    </source>
</evidence>
<dbReference type="Gene3D" id="3.90.79.10">
    <property type="entry name" value="Nucleoside Triphosphate Pyrophosphohydrolase"/>
    <property type="match status" value="1"/>
</dbReference>
<gene>
    <name evidence="8" type="ORF">DQQ10_23270</name>
</gene>
<keyword evidence="9" id="KW-1185">Reference proteome</keyword>
<name>A0A364XWC6_9BACT</name>
<dbReference type="CDD" id="cd03426">
    <property type="entry name" value="NUDIX_CoAse_Nudt7"/>
    <property type="match status" value="1"/>
</dbReference>
<dbReference type="PROSITE" id="PS00893">
    <property type="entry name" value="NUDIX_BOX"/>
    <property type="match status" value="1"/>
</dbReference>
<feature type="domain" description="Nudix hydrolase" evidence="7">
    <location>
        <begin position="45"/>
        <end position="177"/>
    </location>
</feature>